<evidence type="ECO:0000256" key="3">
    <source>
        <dbReference type="RuleBase" id="RU362042"/>
    </source>
</evidence>
<dbReference type="InterPro" id="IPR019533">
    <property type="entry name" value="Peptidase_S26"/>
</dbReference>
<proteinExistence type="inferred from homology"/>
<evidence type="ECO:0000256" key="2">
    <source>
        <dbReference type="ARBA" id="ARBA00019232"/>
    </source>
</evidence>
<keyword evidence="3" id="KW-0645">Protease</keyword>
<dbReference type="Pfam" id="PF10502">
    <property type="entry name" value="Peptidase_S26"/>
    <property type="match status" value="1"/>
</dbReference>
<feature type="domain" description="Peptidase S26" evidence="4">
    <location>
        <begin position="35"/>
        <end position="184"/>
    </location>
</feature>
<accession>A4JTN7</accession>
<evidence type="ECO:0000259" key="4">
    <source>
        <dbReference type="Pfam" id="PF10502"/>
    </source>
</evidence>
<comment type="subcellular location">
    <subcellularLocation>
        <location evidence="3">Membrane</location>
        <topology evidence="3">Single-pass type II membrane protein</topology>
    </subcellularLocation>
</comment>
<dbReference type="GO" id="GO:0004252">
    <property type="term" value="F:serine-type endopeptidase activity"/>
    <property type="evidence" value="ECO:0007669"/>
    <property type="project" value="InterPro"/>
</dbReference>
<keyword evidence="5" id="KW-0614">Plasmid</keyword>
<dbReference type="GO" id="GO:0006465">
    <property type="term" value="P:signal peptide processing"/>
    <property type="evidence" value="ECO:0007669"/>
    <property type="project" value="InterPro"/>
</dbReference>
<evidence type="ECO:0000313" key="5">
    <source>
        <dbReference type="EMBL" id="ABO59640.1"/>
    </source>
</evidence>
<reference evidence="5 6" key="1">
    <citation type="submission" date="2007-03" db="EMBL/GenBank/DDBJ databases">
        <title>Complete sequence of plasmid pBVIE01 of Burkholderia vietnamiensis G4.</title>
        <authorList>
            <consortium name="US DOE Joint Genome Institute"/>
            <person name="Copeland A."/>
            <person name="Lucas S."/>
            <person name="Lapidus A."/>
            <person name="Barry K."/>
            <person name="Detter J.C."/>
            <person name="Glavina del Rio T."/>
            <person name="Hammon N."/>
            <person name="Israni S."/>
            <person name="Dalin E."/>
            <person name="Tice H."/>
            <person name="Pitluck S."/>
            <person name="Chain P."/>
            <person name="Malfatti S."/>
            <person name="Shin M."/>
            <person name="Vergez L."/>
            <person name="Schmutz J."/>
            <person name="Larimer F."/>
            <person name="Land M."/>
            <person name="Hauser L."/>
            <person name="Kyrpides N."/>
            <person name="Tiedje J."/>
            <person name="Richardson P."/>
        </authorList>
    </citation>
    <scope>NUCLEOTIDE SEQUENCE [LARGE SCALE GENOMIC DNA]</scope>
    <source>
        <strain evidence="6">G4 / LMG 22486</strain>
        <plasmid evidence="5 6">pBVIE01</plasmid>
    </source>
</reference>
<dbReference type="PANTHER" id="PTHR43390">
    <property type="entry name" value="SIGNAL PEPTIDASE I"/>
    <property type="match status" value="1"/>
</dbReference>
<protein>
    <recommendedName>
        <fullName evidence="2 3">Signal peptidase I</fullName>
        <ecNumber evidence="3">3.4.21.89</ecNumber>
    </recommendedName>
</protein>
<comment type="similarity">
    <text evidence="1 3">Belongs to the peptidase S26 family.</text>
</comment>
<dbReference type="EMBL" id="CP000617">
    <property type="protein sequence ID" value="ABO59640.1"/>
    <property type="molecule type" value="Genomic_DNA"/>
</dbReference>
<evidence type="ECO:0000313" key="6">
    <source>
        <dbReference type="Proteomes" id="UP000002287"/>
    </source>
</evidence>
<name>A4JTN7_BURVG</name>
<comment type="catalytic activity">
    <reaction evidence="3">
        <text>Cleavage of hydrophobic, N-terminal signal or leader sequences from secreted and periplasmic proteins.</text>
        <dbReference type="EC" id="3.4.21.89"/>
    </reaction>
</comment>
<geneLocation type="plasmid" evidence="5 6">
    <name>pBVIE01</name>
</geneLocation>
<dbReference type="InterPro" id="IPR036286">
    <property type="entry name" value="LexA/Signal_pep-like_sf"/>
</dbReference>
<dbReference type="PANTHER" id="PTHR43390:SF1">
    <property type="entry name" value="CHLOROPLAST PROCESSING PEPTIDASE"/>
    <property type="match status" value="1"/>
</dbReference>
<dbReference type="NCBIfam" id="TIGR02227">
    <property type="entry name" value="sigpep_I_bact"/>
    <property type="match status" value="1"/>
</dbReference>
<dbReference type="KEGG" id="bvi:Bcep1808_6752"/>
<dbReference type="AlphaFoldDB" id="A4JTN7"/>
<organism evidence="5 6">
    <name type="scientific">Burkholderia vietnamiensis (strain G4 / LMG 22486)</name>
    <name type="common">Burkholderia cepacia (strain R1808)</name>
    <dbReference type="NCBI Taxonomy" id="269482"/>
    <lineage>
        <taxon>Bacteria</taxon>
        <taxon>Pseudomonadati</taxon>
        <taxon>Pseudomonadota</taxon>
        <taxon>Betaproteobacteria</taxon>
        <taxon>Burkholderiales</taxon>
        <taxon>Burkholderiaceae</taxon>
        <taxon>Burkholderia</taxon>
        <taxon>Burkholderia cepacia complex</taxon>
    </lineage>
</organism>
<dbReference type="InterPro" id="IPR000223">
    <property type="entry name" value="Pept_S26A_signal_pept_1"/>
</dbReference>
<sequence>MFSLFDVKALPARCSLLVGDRSRMRFLRNSLVGVALATLVAVAGVSAFREHYRVGIDLTSIRCLPERLYWVKLGAPKELKRGDVVAFFAPKGLMLPRFDGKMIAKQIAGLPGDVITVRNDRAYVNGKLIGALILNSKLGRGPGAFDRQEVVPPGKVFLVGTMPRSYDGRYWGFLDQRELVGSVTPII</sequence>
<dbReference type="GO" id="GO:0009003">
    <property type="term" value="F:signal peptidase activity"/>
    <property type="evidence" value="ECO:0007669"/>
    <property type="project" value="UniProtKB-EC"/>
</dbReference>
<dbReference type="Proteomes" id="UP000002287">
    <property type="component" value="Plasmid pBVIE01"/>
</dbReference>
<dbReference type="SUPFAM" id="SSF51306">
    <property type="entry name" value="LexA/Signal peptidase"/>
    <property type="match status" value="1"/>
</dbReference>
<dbReference type="HOGENOM" id="CLU_104604_1_1_4"/>
<keyword evidence="3" id="KW-0378">Hydrolase</keyword>
<gene>
    <name evidence="5" type="ordered locus">Bcep1808_6752</name>
</gene>
<dbReference type="Gene3D" id="2.10.109.10">
    <property type="entry name" value="Umud Fragment, subunit A"/>
    <property type="match status" value="1"/>
</dbReference>
<dbReference type="GO" id="GO:0016020">
    <property type="term" value="C:membrane"/>
    <property type="evidence" value="ECO:0007669"/>
    <property type="project" value="UniProtKB-SubCell"/>
</dbReference>
<dbReference type="EC" id="3.4.21.89" evidence="3"/>
<evidence type="ECO:0000256" key="1">
    <source>
        <dbReference type="ARBA" id="ARBA00009370"/>
    </source>
</evidence>